<dbReference type="Pfam" id="PF20463">
    <property type="entry name" value="PDH_C"/>
    <property type="match status" value="1"/>
</dbReference>
<gene>
    <name evidence="3" type="ORF">S01H1_01647</name>
</gene>
<dbReference type="SUPFAM" id="SSF48179">
    <property type="entry name" value="6-phosphogluconate dehydrogenase C-terminal domain-like"/>
    <property type="match status" value="1"/>
</dbReference>
<dbReference type="PANTHER" id="PTHR21363">
    <property type="entry name" value="PREPHENATE DEHYDROGENASE"/>
    <property type="match status" value="1"/>
</dbReference>
<proteinExistence type="predicted"/>
<dbReference type="GO" id="GO:0006571">
    <property type="term" value="P:tyrosine biosynthetic process"/>
    <property type="evidence" value="ECO:0007669"/>
    <property type="project" value="InterPro"/>
</dbReference>
<sequence length="129" mass="14276">MLAQELVEAVGAQPLLMDAVRHDRLVAAVSHLPYLLSVGLVATTEEVAAEDELVWELVASGFRDTSRLASSDVTMMLDILVTNRQAVGETLSRFANRLNTIAHLLEASDEEGLRSSMEQVRKRREGIFR</sequence>
<keyword evidence="1" id="KW-0560">Oxidoreductase</keyword>
<comment type="caution">
    <text evidence="3">The sequence shown here is derived from an EMBL/GenBank/DDBJ whole genome shotgun (WGS) entry which is preliminary data.</text>
</comment>
<name>X0U057_9ZZZZ</name>
<dbReference type="EMBL" id="BARS01000733">
    <property type="protein sequence ID" value="GAF81810.1"/>
    <property type="molecule type" value="Genomic_DNA"/>
</dbReference>
<evidence type="ECO:0000259" key="2">
    <source>
        <dbReference type="PROSITE" id="PS51176"/>
    </source>
</evidence>
<protein>
    <recommendedName>
        <fullName evidence="2">Prephenate/arogenate dehydrogenase domain-containing protein</fullName>
    </recommendedName>
</protein>
<dbReference type="InterPro" id="IPR003099">
    <property type="entry name" value="Prephen_DH"/>
</dbReference>
<feature type="domain" description="Prephenate/arogenate dehydrogenase" evidence="2">
    <location>
        <begin position="1"/>
        <end position="129"/>
    </location>
</feature>
<dbReference type="PROSITE" id="PS51176">
    <property type="entry name" value="PDH_ADH"/>
    <property type="match status" value="1"/>
</dbReference>
<dbReference type="GO" id="GO:0004665">
    <property type="term" value="F:prephenate dehydrogenase (NADP+) activity"/>
    <property type="evidence" value="ECO:0007669"/>
    <property type="project" value="InterPro"/>
</dbReference>
<dbReference type="Gene3D" id="1.10.3660.10">
    <property type="entry name" value="6-phosphogluconate dehydrogenase C-terminal like domain"/>
    <property type="match status" value="1"/>
</dbReference>
<dbReference type="InterPro" id="IPR046825">
    <property type="entry name" value="PDH_C"/>
</dbReference>
<dbReference type="PANTHER" id="PTHR21363:SF0">
    <property type="entry name" value="PREPHENATE DEHYDROGENASE [NADP(+)]"/>
    <property type="match status" value="1"/>
</dbReference>
<dbReference type="AlphaFoldDB" id="X0U057"/>
<evidence type="ECO:0000256" key="1">
    <source>
        <dbReference type="ARBA" id="ARBA00023002"/>
    </source>
</evidence>
<dbReference type="GO" id="GO:0008977">
    <property type="term" value="F:prephenate dehydrogenase (NAD+) activity"/>
    <property type="evidence" value="ECO:0007669"/>
    <property type="project" value="InterPro"/>
</dbReference>
<evidence type="ECO:0000313" key="3">
    <source>
        <dbReference type="EMBL" id="GAF81810.1"/>
    </source>
</evidence>
<organism evidence="3">
    <name type="scientific">marine sediment metagenome</name>
    <dbReference type="NCBI Taxonomy" id="412755"/>
    <lineage>
        <taxon>unclassified sequences</taxon>
        <taxon>metagenomes</taxon>
        <taxon>ecological metagenomes</taxon>
    </lineage>
</organism>
<dbReference type="GO" id="GO:0070403">
    <property type="term" value="F:NAD+ binding"/>
    <property type="evidence" value="ECO:0007669"/>
    <property type="project" value="TreeGrafter"/>
</dbReference>
<dbReference type="InterPro" id="IPR050812">
    <property type="entry name" value="Preph/Arog_dehydrog"/>
</dbReference>
<accession>X0U057</accession>
<dbReference type="InterPro" id="IPR008927">
    <property type="entry name" value="6-PGluconate_DH-like_C_sf"/>
</dbReference>
<reference evidence="3" key="1">
    <citation type="journal article" date="2014" name="Front. Microbiol.">
        <title>High frequency of phylogenetically diverse reductive dehalogenase-homologous genes in deep subseafloor sedimentary metagenomes.</title>
        <authorList>
            <person name="Kawai M."/>
            <person name="Futagami T."/>
            <person name="Toyoda A."/>
            <person name="Takaki Y."/>
            <person name="Nishi S."/>
            <person name="Hori S."/>
            <person name="Arai W."/>
            <person name="Tsubouchi T."/>
            <person name="Morono Y."/>
            <person name="Uchiyama I."/>
            <person name="Ito T."/>
            <person name="Fujiyama A."/>
            <person name="Inagaki F."/>
            <person name="Takami H."/>
        </authorList>
    </citation>
    <scope>NUCLEOTIDE SEQUENCE</scope>
    <source>
        <strain evidence="3">Expedition CK06-06</strain>
    </source>
</reference>